<name>A0A8B2VNS6_CUTAC</name>
<dbReference type="OrthoDB" id="9804434at2"/>
<dbReference type="Proteomes" id="UP000226191">
    <property type="component" value="Unassembled WGS sequence"/>
</dbReference>
<dbReference type="EC" id="2.7.2.11" evidence="1"/>
<feature type="binding site" evidence="1">
    <location>
        <position position="156"/>
    </location>
    <ligand>
        <name>substrate</name>
    </ligand>
</feature>
<dbReference type="HAMAP" id="MF_00456">
    <property type="entry name" value="ProB"/>
    <property type="match status" value="1"/>
</dbReference>
<dbReference type="PANTHER" id="PTHR43654:SF1">
    <property type="entry name" value="ISOPENTENYL PHOSPHATE KINASE"/>
    <property type="match status" value="1"/>
</dbReference>
<dbReference type="CDD" id="cd21157">
    <property type="entry name" value="PUA_G5K"/>
    <property type="match status" value="1"/>
</dbReference>
<keyword evidence="1" id="KW-0418">Kinase</keyword>
<dbReference type="InterPro" id="IPR036393">
    <property type="entry name" value="AceGlu_kinase-like_sf"/>
</dbReference>
<feature type="binding site" evidence="1">
    <location>
        <position position="17"/>
    </location>
    <ligand>
        <name>ATP</name>
        <dbReference type="ChEBI" id="CHEBI:30616"/>
    </ligand>
</feature>
<dbReference type="InterPro" id="IPR041739">
    <property type="entry name" value="G5K_ProB"/>
</dbReference>
<dbReference type="GO" id="GO:0003723">
    <property type="term" value="F:RNA binding"/>
    <property type="evidence" value="ECO:0007669"/>
    <property type="project" value="InterPro"/>
</dbReference>
<evidence type="ECO:0000313" key="4">
    <source>
        <dbReference type="Proteomes" id="UP000226191"/>
    </source>
</evidence>
<dbReference type="AlphaFoldDB" id="A0A8B2VNS6"/>
<dbReference type="InterPro" id="IPR015947">
    <property type="entry name" value="PUA-like_sf"/>
</dbReference>
<dbReference type="SMART" id="SM00359">
    <property type="entry name" value="PUA"/>
    <property type="match status" value="1"/>
</dbReference>
<dbReference type="InterPro" id="IPR011529">
    <property type="entry name" value="Glu_5kinase"/>
</dbReference>
<dbReference type="NCBIfam" id="TIGR01027">
    <property type="entry name" value="proB"/>
    <property type="match status" value="1"/>
</dbReference>
<evidence type="ECO:0000256" key="1">
    <source>
        <dbReference type="HAMAP-Rule" id="MF_00456"/>
    </source>
</evidence>
<feature type="compositionally biased region" description="Polar residues" evidence="2">
    <location>
        <begin position="378"/>
        <end position="391"/>
    </location>
</feature>
<dbReference type="InterPro" id="IPR001057">
    <property type="entry name" value="Glu/AcGlu_kinase"/>
</dbReference>
<dbReference type="GeneID" id="92856814"/>
<keyword evidence="1" id="KW-0641">Proline biosynthesis</keyword>
<dbReference type="PANTHER" id="PTHR43654">
    <property type="entry name" value="GLUTAMATE 5-KINASE"/>
    <property type="match status" value="1"/>
</dbReference>
<dbReference type="PROSITE" id="PS50890">
    <property type="entry name" value="PUA"/>
    <property type="match status" value="1"/>
</dbReference>
<keyword evidence="1" id="KW-0547">Nucleotide-binding</keyword>
<protein>
    <recommendedName>
        <fullName evidence="1">Glutamate 5-kinase</fullName>
        <ecNumber evidence="1">2.7.2.11</ecNumber>
    </recommendedName>
    <alternativeName>
        <fullName evidence="1">Gamma-glutamyl kinase</fullName>
        <shortName evidence="1">GK</shortName>
    </alternativeName>
</protein>
<dbReference type="InterPro" id="IPR036974">
    <property type="entry name" value="PUA_sf"/>
</dbReference>
<sequence>MTDQRGAICGAATLVVKVGSSSLTLPGGGIDVRRVDDLVDALSEVIAVGRRVVLVSSGAIATGFPAMGITHRPRTLAGKQAAASVGQGILLAHYASRFASHGLRVGQVLLTVNDLVRPTSYRNAWSTLDTLLGLGVVPIVNENDTVATGEIRFGDNDRLAALVAELVGAQALILLSDVDALYTAHPDSPDARRVEVVEDIDTLDVDTHKAGSGVGTGGMTTKLEAARMATCAGVPVVLAAAVDAPDVLAGAPVGTYFRPLATRRPRRLLWLADAATPQGQIVIDDGAVEALTQRHSSLLAVGVTRVHGDFQAGDPVTILASDGRVVGRGIAQFSHDEVRVMRGRSSAWLAAEMGPAASREIIHRDAMVLSRRRKAEPSSRNQKSSGSRVTS</sequence>
<feature type="binding site" evidence="1">
    <location>
        <begin position="216"/>
        <end position="222"/>
    </location>
    <ligand>
        <name>ATP</name>
        <dbReference type="ChEBI" id="CHEBI:30616"/>
    </ligand>
</feature>
<dbReference type="CDD" id="cd04242">
    <property type="entry name" value="AAK_G5K_ProB"/>
    <property type="match status" value="1"/>
</dbReference>
<dbReference type="Pfam" id="PF00696">
    <property type="entry name" value="AA_kinase"/>
    <property type="match status" value="1"/>
</dbReference>
<comment type="similarity">
    <text evidence="1">Belongs to the glutamate 5-kinase family.</text>
</comment>
<feature type="binding site" evidence="1">
    <location>
        <position position="144"/>
    </location>
    <ligand>
        <name>substrate</name>
    </ligand>
</feature>
<evidence type="ECO:0000256" key="2">
    <source>
        <dbReference type="SAM" id="MobiDB-lite"/>
    </source>
</evidence>
<proteinExistence type="inferred from homology"/>
<organism evidence="3 4">
    <name type="scientific">Cutibacterium acnes</name>
    <name type="common">Propionibacterium acnes</name>
    <dbReference type="NCBI Taxonomy" id="1747"/>
    <lineage>
        <taxon>Bacteria</taxon>
        <taxon>Bacillati</taxon>
        <taxon>Actinomycetota</taxon>
        <taxon>Actinomycetes</taxon>
        <taxon>Propionibacteriales</taxon>
        <taxon>Propionibacteriaceae</taxon>
        <taxon>Cutibacterium</taxon>
    </lineage>
</organism>
<dbReference type="GO" id="GO:0005524">
    <property type="term" value="F:ATP binding"/>
    <property type="evidence" value="ECO:0007669"/>
    <property type="project" value="UniProtKB-KW"/>
</dbReference>
<dbReference type="InterPro" id="IPR001048">
    <property type="entry name" value="Asp/Glu/Uridylate_kinase"/>
</dbReference>
<accession>A0A8B2VNS6</accession>
<dbReference type="EMBL" id="MVCE01000001">
    <property type="protein sequence ID" value="PGF36332.1"/>
    <property type="molecule type" value="Genomic_DNA"/>
</dbReference>
<dbReference type="SUPFAM" id="SSF88697">
    <property type="entry name" value="PUA domain-like"/>
    <property type="match status" value="1"/>
</dbReference>
<dbReference type="InterPro" id="IPR002478">
    <property type="entry name" value="PUA"/>
</dbReference>
<dbReference type="GO" id="GO:0055129">
    <property type="term" value="P:L-proline biosynthetic process"/>
    <property type="evidence" value="ECO:0007669"/>
    <property type="project" value="UniProtKB-UniRule"/>
</dbReference>
<feature type="binding site" evidence="1">
    <location>
        <position position="57"/>
    </location>
    <ligand>
        <name>substrate</name>
    </ligand>
</feature>
<keyword evidence="1" id="KW-0808">Transferase</keyword>
<dbReference type="RefSeq" id="WP_002515594.1">
    <property type="nucleotide sequence ID" value="NZ_AP022844.1"/>
</dbReference>
<keyword evidence="1" id="KW-0067">ATP-binding</keyword>
<dbReference type="GO" id="GO:0005829">
    <property type="term" value="C:cytosol"/>
    <property type="evidence" value="ECO:0007669"/>
    <property type="project" value="TreeGrafter"/>
</dbReference>
<reference evidence="3 4" key="1">
    <citation type="submission" date="2017-02" db="EMBL/GenBank/DDBJ databases">
        <title>Prevalence of linear plasmids in Cutibacterium acnes isolates obtained from cancerous prostatic tissue.</title>
        <authorList>
            <person name="Davidsson S."/>
            <person name="Bruggemann H."/>
        </authorList>
    </citation>
    <scope>NUCLEOTIDE SEQUENCE [LARGE SCALE GENOMIC DNA]</scope>
    <source>
        <strain evidence="3 4">11-78</strain>
    </source>
</reference>
<dbReference type="PROSITE" id="PS00902">
    <property type="entry name" value="GLUTAMATE_5_KINASE"/>
    <property type="match status" value="1"/>
</dbReference>
<feature type="binding site" evidence="1">
    <location>
        <begin position="176"/>
        <end position="177"/>
    </location>
    <ligand>
        <name>ATP</name>
        <dbReference type="ChEBI" id="CHEBI:30616"/>
    </ligand>
</feature>
<comment type="caution">
    <text evidence="3">The sequence shown here is derived from an EMBL/GenBank/DDBJ whole genome shotgun (WGS) entry which is preliminary data.</text>
</comment>
<dbReference type="SUPFAM" id="SSF53633">
    <property type="entry name" value="Carbamate kinase-like"/>
    <property type="match status" value="1"/>
</dbReference>
<gene>
    <name evidence="1" type="primary">proB</name>
    <name evidence="3" type="ORF">B1B09_01465</name>
</gene>
<dbReference type="PRINTS" id="PR00474">
    <property type="entry name" value="GLU5KINASE"/>
</dbReference>
<keyword evidence="1" id="KW-0028">Amino-acid biosynthesis</keyword>
<dbReference type="InterPro" id="IPR005715">
    <property type="entry name" value="Glu_5kinase/COase_Synthase"/>
</dbReference>
<dbReference type="PIRSF" id="PIRSF000729">
    <property type="entry name" value="GK"/>
    <property type="match status" value="1"/>
</dbReference>
<comment type="function">
    <text evidence="1">Catalyzes the transfer of a phosphate group to glutamate to form L-glutamate 5-phosphate.</text>
</comment>
<keyword evidence="1" id="KW-0963">Cytoplasm</keyword>
<comment type="catalytic activity">
    <reaction evidence="1">
        <text>L-glutamate + ATP = L-glutamyl 5-phosphate + ADP</text>
        <dbReference type="Rhea" id="RHEA:14877"/>
        <dbReference type="ChEBI" id="CHEBI:29985"/>
        <dbReference type="ChEBI" id="CHEBI:30616"/>
        <dbReference type="ChEBI" id="CHEBI:58274"/>
        <dbReference type="ChEBI" id="CHEBI:456216"/>
        <dbReference type="EC" id="2.7.2.11"/>
    </reaction>
</comment>
<feature type="region of interest" description="Disordered" evidence="2">
    <location>
        <begin position="370"/>
        <end position="391"/>
    </location>
</feature>
<dbReference type="InterPro" id="IPR019797">
    <property type="entry name" value="Glutamate_5-kinase_CS"/>
</dbReference>
<dbReference type="FunFam" id="3.40.1160.10:FF:000018">
    <property type="entry name" value="Glutamate 5-kinase"/>
    <property type="match status" value="1"/>
</dbReference>
<comment type="subcellular location">
    <subcellularLocation>
        <location evidence="1">Cytoplasm</location>
    </subcellularLocation>
</comment>
<dbReference type="Gene3D" id="3.40.1160.10">
    <property type="entry name" value="Acetylglutamate kinase-like"/>
    <property type="match status" value="1"/>
</dbReference>
<dbReference type="Pfam" id="PF01472">
    <property type="entry name" value="PUA"/>
    <property type="match status" value="1"/>
</dbReference>
<dbReference type="Gene3D" id="2.30.130.10">
    <property type="entry name" value="PUA domain"/>
    <property type="match status" value="1"/>
</dbReference>
<dbReference type="GO" id="GO:0004349">
    <property type="term" value="F:glutamate 5-kinase activity"/>
    <property type="evidence" value="ECO:0007669"/>
    <property type="project" value="UniProtKB-UniRule"/>
</dbReference>
<evidence type="ECO:0000313" key="3">
    <source>
        <dbReference type="EMBL" id="PGF36332.1"/>
    </source>
</evidence>
<comment type="pathway">
    <text evidence="1">Amino-acid biosynthesis; L-proline biosynthesis; L-glutamate 5-semialdehyde from L-glutamate: step 1/2.</text>
</comment>